<evidence type="ECO:0000256" key="2">
    <source>
        <dbReference type="SAM" id="Phobius"/>
    </source>
</evidence>
<keyword evidence="2" id="KW-0472">Membrane</keyword>
<gene>
    <name evidence="4" type="ORF">TrLO_g11021</name>
</gene>
<dbReference type="Pfam" id="PF00650">
    <property type="entry name" value="CRAL_TRIO"/>
    <property type="match status" value="1"/>
</dbReference>
<evidence type="ECO:0000313" key="5">
    <source>
        <dbReference type="Proteomes" id="UP001165122"/>
    </source>
</evidence>
<comment type="caution">
    <text evidence="4">The sequence shown here is derived from an EMBL/GenBank/DDBJ whole genome shotgun (WGS) entry which is preliminary data.</text>
</comment>
<accession>A0A9W7CDP2</accession>
<dbReference type="Gene3D" id="3.40.525.10">
    <property type="entry name" value="CRAL-TRIO lipid binding domain"/>
    <property type="match status" value="1"/>
</dbReference>
<keyword evidence="5" id="KW-1185">Reference proteome</keyword>
<feature type="region of interest" description="Disordered" evidence="1">
    <location>
        <begin position="244"/>
        <end position="274"/>
    </location>
</feature>
<feature type="domain" description="CRAL-TRIO" evidence="3">
    <location>
        <begin position="47"/>
        <end position="227"/>
    </location>
</feature>
<dbReference type="EMBL" id="BRXW01000063">
    <property type="protein sequence ID" value="GMI03825.1"/>
    <property type="molecule type" value="Genomic_DNA"/>
</dbReference>
<dbReference type="InterPro" id="IPR036273">
    <property type="entry name" value="CRAL/TRIO_N_dom_sf"/>
</dbReference>
<dbReference type="InterPro" id="IPR036865">
    <property type="entry name" value="CRAL-TRIO_dom_sf"/>
</dbReference>
<dbReference type="PANTHER" id="PTHR45657">
    <property type="entry name" value="CRAL-TRIO DOMAIN-CONTAINING PROTEIN YKL091C-RELATED"/>
    <property type="match status" value="1"/>
</dbReference>
<feature type="transmembrane region" description="Helical" evidence="2">
    <location>
        <begin position="328"/>
        <end position="346"/>
    </location>
</feature>
<reference evidence="5" key="1">
    <citation type="journal article" date="2023" name="Commun. Biol.">
        <title>Genome analysis of Parmales, the sister group of diatoms, reveals the evolutionary specialization of diatoms from phago-mixotrophs to photoautotrophs.</title>
        <authorList>
            <person name="Ban H."/>
            <person name="Sato S."/>
            <person name="Yoshikawa S."/>
            <person name="Yamada K."/>
            <person name="Nakamura Y."/>
            <person name="Ichinomiya M."/>
            <person name="Sato N."/>
            <person name="Blanc-Mathieu R."/>
            <person name="Endo H."/>
            <person name="Kuwata A."/>
            <person name="Ogata H."/>
        </authorList>
    </citation>
    <scope>NUCLEOTIDE SEQUENCE [LARGE SCALE GENOMIC DNA]</scope>
    <source>
        <strain evidence="5">NIES 3700</strain>
    </source>
</reference>
<dbReference type="InterPro" id="IPR051026">
    <property type="entry name" value="PI/PC_transfer"/>
</dbReference>
<dbReference type="SUPFAM" id="SSF46938">
    <property type="entry name" value="CRAL/TRIO N-terminal domain"/>
    <property type="match status" value="1"/>
</dbReference>
<dbReference type="CDD" id="cd00170">
    <property type="entry name" value="SEC14"/>
    <property type="match status" value="1"/>
</dbReference>
<dbReference type="SUPFAM" id="SSF52087">
    <property type="entry name" value="CRAL/TRIO domain"/>
    <property type="match status" value="1"/>
</dbReference>
<organism evidence="4 5">
    <name type="scientific">Triparma laevis f. longispina</name>
    <dbReference type="NCBI Taxonomy" id="1714387"/>
    <lineage>
        <taxon>Eukaryota</taxon>
        <taxon>Sar</taxon>
        <taxon>Stramenopiles</taxon>
        <taxon>Ochrophyta</taxon>
        <taxon>Bolidophyceae</taxon>
        <taxon>Parmales</taxon>
        <taxon>Triparmaceae</taxon>
        <taxon>Triparma</taxon>
    </lineage>
</organism>
<dbReference type="InterPro" id="IPR001251">
    <property type="entry name" value="CRAL-TRIO_dom"/>
</dbReference>
<dbReference type="Proteomes" id="UP001165122">
    <property type="component" value="Unassembled WGS sequence"/>
</dbReference>
<protein>
    <recommendedName>
        <fullName evidence="3">CRAL-TRIO domain-containing protein</fullName>
    </recommendedName>
</protein>
<proteinExistence type="predicted"/>
<feature type="compositionally biased region" description="Acidic residues" evidence="1">
    <location>
        <begin position="244"/>
        <end position="256"/>
    </location>
</feature>
<dbReference type="OrthoDB" id="4418812at2759"/>
<keyword evidence="2" id="KW-1133">Transmembrane helix</keyword>
<keyword evidence="2" id="KW-0812">Transmembrane</keyword>
<dbReference type="PROSITE" id="PS50191">
    <property type="entry name" value="CRAL_TRIO"/>
    <property type="match status" value="1"/>
</dbReference>
<dbReference type="PANTHER" id="PTHR45657:SF61">
    <property type="entry name" value="CRAL-TRIO DOMAIN-CONTAINING PROTEIN"/>
    <property type="match status" value="1"/>
</dbReference>
<evidence type="ECO:0000313" key="4">
    <source>
        <dbReference type="EMBL" id="GMI03825.1"/>
    </source>
</evidence>
<dbReference type="AlphaFoldDB" id="A0A9W7CDP2"/>
<sequence length="347" mass="39445">MDPNVPPQNFLRTCNNDVTKAEKLWQEHLSWRRVAEIGSIHQRPHPHFHDIKKAYPHFVHGHARNGLPVSYELCGRMNLKPLFREGLQVADMIHHLVYTTEYMINVLKPQLKSKVADGVDYEPEPGGIVIMDVKGLSLSQLSGDLISYLSAAGAMVNANYPGFQKRTIIVNAPMWFSGAWGGVNKFMSKEVRDAACVCGSNYMKELNKSIDLDQIPKEYGGTSVFGMMEHEYERDLRAFVKEVEVEDEEEEEEDMGEGDKYSSPPRTPRRREHSIDPRHFMFSAKLNRWIPDEDSGFPDSPRRTRSFSFEDDTMRGAKKGGSYGGSRVFDAILLVVLLVLFLLTAFT</sequence>
<dbReference type="SMART" id="SM00516">
    <property type="entry name" value="SEC14"/>
    <property type="match status" value="1"/>
</dbReference>
<evidence type="ECO:0000256" key="1">
    <source>
        <dbReference type="SAM" id="MobiDB-lite"/>
    </source>
</evidence>
<evidence type="ECO:0000259" key="3">
    <source>
        <dbReference type="PROSITE" id="PS50191"/>
    </source>
</evidence>
<name>A0A9W7CDP2_9STRA</name>